<dbReference type="Proteomes" id="UP001304300">
    <property type="component" value="Chromosome"/>
</dbReference>
<name>A0AAQ3LAT1_9BACT</name>
<accession>A0AAQ3LAT1</accession>
<evidence type="ECO:0000256" key="1">
    <source>
        <dbReference type="SAM" id="MobiDB-lite"/>
    </source>
</evidence>
<dbReference type="RefSeq" id="WP_317833544.1">
    <property type="nucleotide sequence ID" value="NZ_CP136920.1"/>
</dbReference>
<evidence type="ECO:0000313" key="2">
    <source>
        <dbReference type="EMBL" id="WOO41139.1"/>
    </source>
</evidence>
<dbReference type="AlphaFoldDB" id="A0AAQ3LAT1"/>
<organism evidence="2 3">
    <name type="scientific">Rubellicoccus peritrichatus</name>
    <dbReference type="NCBI Taxonomy" id="3080537"/>
    <lineage>
        <taxon>Bacteria</taxon>
        <taxon>Pseudomonadati</taxon>
        <taxon>Verrucomicrobiota</taxon>
        <taxon>Opitutia</taxon>
        <taxon>Puniceicoccales</taxon>
        <taxon>Cerasicoccaceae</taxon>
        <taxon>Rubellicoccus</taxon>
    </lineage>
</organism>
<keyword evidence="3" id="KW-1185">Reference proteome</keyword>
<dbReference type="KEGG" id="puo:RZN69_21165"/>
<gene>
    <name evidence="2" type="ORF">RZN69_21165</name>
</gene>
<dbReference type="EMBL" id="CP136920">
    <property type="protein sequence ID" value="WOO41139.1"/>
    <property type="molecule type" value="Genomic_DNA"/>
</dbReference>
<feature type="region of interest" description="Disordered" evidence="1">
    <location>
        <begin position="96"/>
        <end position="125"/>
    </location>
</feature>
<sequence>MKFLCTCGATICDGTDYLPYKAHMLPDVNYYDPFNIVDDMLDEIAAGRQISDADYMRLRQQFPRTRTMYQCRECGSVIIWNRDFSDRYVFNPEFEDTPHDLLDGTRKDLSTKAQEQRLPLRQDEA</sequence>
<reference evidence="2 3" key="1">
    <citation type="submission" date="2023-10" db="EMBL/GenBank/DDBJ databases">
        <title>Rubellicoccus peritrichatus gen. nov., sp. nov., isolated from an algae of coral reef tank.</title>
        <authorList>
            <person name="Luo J."/>
        </authorList>
    </citation>
    <scope>NUCLEOTIDE SEQUENCE [LARGE SCALE GENOMIC DNA]</scope>
    <source>
        <strain evidence="2 3">CR14</strain>
    </source>
</reference>
<proteinExistence type="predicted"/>
<protein>
    <submittedName>
        <fullName evidence="2">Uncharacterized protein</fullName>
    </submittedName>
</protein>
<evidence type="ECO:0000313" key="3">
    <source>
        <dbReference type="Proteomes" id="UP001304300"/>
    </source>
</evidence>